<dbReference type="InterPro" id="IPR015424">
    <property type="entry name" value="PyrdxlP-dep_Trfase"/>
</dbReference>
<dbReference type="GO" id="GO:0008483">
    <property type="term" value="F:transaminase activity"/>
    <property type="evidence" value="ECO:0007669"/>
    <property type="project" value="UniProtKB-KW"/>
</dbReference>
<reference evidence="1" key="1">
    <citation type="submission" date="2013-08" db="EMBL/GenBank/DDBJ databases">
        <authorList>
            <person name="Mendez C."/>
            <person name="Richter M."/>
            <person name="Ferrer M."/>
            <person name="Sanchez J."/>
        </authorList>
    </citation>
    <scope>NUCLEOTIDE SEQUENCE</scope>
</reference>
<sequence length="88" mass="10186">MMDALEHYFAPYRAHTVGQDQTFRSPYGEQRLIYADWTASGRLYAPIEQRLLQRFGPFVGNTHSESSETGRLMTLAYHQARELIKAHV</sequence>
<dbReference type="EMBL" id="AUZX01014117">
    <property type="protein sequence ID" value="EQD32944.1"/>
    <property type="molecule type" value="Genomic_DNA"/>
</dbReference>
<keyword evidence="1" id="KW-0032">Aminotransferase</keyword>
<accession>T0ZWA8</accession>
<protein>
    <submittedName>
        <fullName evidence="1">Aminotransferase, class V</fullName>
    </submittedName>
</protein>
<comment type="caution">
    <text evidence="1">The sequence shown here is derived from an EMBL/GenBank/DDBJ whole genome shotgun (WGS) entry which is preliminary data.</text>
</comment>
<gene>
    <name evidence="1" type="ORF">B1A_19131</name>
</gene>
<proteinExistence type="predicted"/>
<organism evidence="1">
    <name type="scientific">mine drainage metagenome</name>
    <dbReference type="NCBI Taxonomy" id="410659"/>
    <lineage>
        <taxon>unclassified sequences</taxon>
        <taxon>metagenomes</taxon>
        <taxon>ecological metagenomes</taxon>
    </lineage>
</organism>
<feature type="non-terminal residue" evidence="1">
    <location>
        <position position="88"/>
    </location>
</feature>
<dbReference type="AlphaFoldDB" id="T0ZWA8"/>
<dbReference type="SUPFAM" id="SSF53383">
    <property type="entry name" value="PLP-dependent transferases"/>
    <property type="match status" value="1"/>
</dbReference>
<evidence type="ECO:0000313" key="1">
    <source>
        <dbReference type="EMBL" id="EQD32944.1"/>
    </source>
</evidence>
<reference evidence="1" key="2">
    <citation type="journal article" date="2014" name="ISME J.">
        <title>Microbial stratification in low pH oxic and suboxic macroscopic growths along an acid mine drainage.</title>
        <authorList>
            <person name="Mendez-Garcia C."/>
            <person name="Mesa V."/>
            <person name="Sprenger R.R."/>
            <person name="Richter M."/>
            <person name="Diez M.S."/>
            <person name="Solano J."/>
            <person name="Bargiela R."/>
            <person name="Golyshina O.V."/>
            <person name="Manteca A."/>
            <person name="Ramos J.L."/>
            <person name="Gallego J.R."/>
            <person name="Llorente I."/>
            <person name="Martins Dos Santos V.A."/>
            <person name="Jensen O.N."/>
            <person name="Pelaez A.I."/>
            <person name="Sanchez J."/>
            <person name="Ferrer M."/>
        </authorList>
    </citation>
    <scope>NUCLEOTIDE SEQUENCE</scope>
</reference>
<name>T0ZWA8_9ZZZZ</name>
<keyword evidence="1" id="KW-0808">Transferase</keyword>